<dbReference type="Gene3D" id="3.40.630.30">
    <property type="match status" value="1"/>
</dbReference>
<dbReference type="SUPFAM" id="SSF55729">
    <property type="entry name" value="Acyl-CoA N-acyltransferases (Nat)"/>
    <property type="match status" value="1"/>
</dbReference>
<dbReference type="STRING" id="999415.HMPREF9943_01105"/>
<dbReference type="CDD" id="cd04301">
    <property type="entry name" value="NAT_SF"/>
    <property type="match status" value="1"/>
</dbReference>
<gene>
    <name evidence="4" type="ORF">HMPREF9943_01105</name>
</gene>
<dbReference type="Pfam" id="PF00583">
    <property type="entry name" value="Acetyltransf_1"/>
    <property type="match status" value="1"/>
</dbReference>
<dbReference type="AlphaFoldDB" id="M2Q2T3"/>
<evidence type="ECO:0000313" key="5">
    <source>
        <dbReference type="Proteomes" id="UP000011758"/>
    </source>
</evidence>
<dbReference type="EMBL" id="AGEJ01000018">
    <property type="protein sequence ID" value="EMD16551.1"/>
    <property type="molecule type" value="Genomic_DNA"/>
</dbReference>
<comment type="caution">
    <text evidence="4">The sequence shown here is derived from an EMBL/GenBank/DDBJ whole genome shotgun (WGS) entry which is preliminary data.</text>
</comment>
<proteinExistence type="predicted"/>
<evidence type="ECO:0000256" key="1">
    <source>
        <dbReference type="ARBA" id="ARBA00022679"/>
    </source>
</evidence>
<name>M2Q2T3_9FIRM</name>
<dbReference type="PANTHER" id="PTHR42919:SF8">
    <property type="entry name" value="N-ALPHA-ACETYLTRANSFERASE 50"/>
    <property type="match status" value="1"/>
</dbReference>
<evidence type="ECO:0000256" key="2">
    <source>
        <dbReference type="ARBA" id="ARBA00023315"/>
    </source>
</evidence>
<dbReference type="InterPro" id="IPR016181">
    <property type="entry name" value="Acyl_CoA_acyltransferase"/>
</dbReference>
<dbReference type="PANTHER" id="PTHR42919">
    <property type="entry name" value="N-ALPHA-ACETYLTRANSFERASE"/>
    <property type="match status" value="1"/>
</dbReference>
<protein>
    <recommendedName>
        <fullName evidence="3">N-acetyltransferase domain-containing protein</fullName>
    </recommendedName>
</protein>
<evidence type="ECO:0000259" key="3">
    <source>
        <dbReference type="PROSITE" id="PS51186"/>
    </source>
</evidence>
<sequence length="74" mass="8856">MYQFSTLFIDDLCVDQNVRRRQIGTKIYKHVLTFAKEKGCYDVMLNVWKGNERAKAFYEKMSMIVKEIQMEVIL</sequence>
<dbReference type="Proteomes" id="UP000011758">
    <property type="component" value="Unassembled WGS sequence"/>
</dbReference>
<dbReference type="PROSITE" id="PS51186">
    <property type="entry name" value="GNAT"/>
    <property type="match status" value="1"/>
</dbReference>
<keyword evidence="5" id="KW-1185">Reference proteome</keyword>
<accession>M2Q2T3</accession>
<dbReference type="BioCyc" id="ECAT999415-HMP:GTTI-1131-MONOMER"/>
<dbReference type="InterPro" id="IPR051556">
    <property type="entry name" value="N-term/lysine_N-AcTrnsfr"/>
</dbReference>
<organism evidence="4 5">
    <name type="scientific">Eggerthia catenaformis OT 569 = DSM 20559</name>
    <dbReference type="NCBI Taxonomy" id="999415"/>
    <lineage>
        <taxon>Bacteria</taxon>
        <taxon>Bacillati</taxon>
        <taxon>Bacillota</taxon>
        <taxon>Erysipelotrichia</taxon>
        <taxon>Erysipelotrichales</taxon>
        <taxon>Coprobacillaceae</taxon>
        <taxon>Eggerthia</taxon>
    </lineage>
</organism>
<keyword evidence="2" id="KW-0012">Acyltransferase</keyword>
<dbReference type="InterPro" id="IPR000182">
    <property type="entry name" value="GNAT_dom"/>
</dbReference>
<evidence type="ECO:0000313" key="4">
    <source>
        <dbReference type="EMBL" id="EMD16551.1"/>
    </source>
</evidence>
<feature type="domain" description="N-acetyltransferase" evidence="3">
    <location>
        <begin position="1"/>
        <end position="74"/>
    </location>
</feature>
<dbReference type="GO" id="GO:0016747">
    <property type="term" value="F:acyltransferase activity, transferring groups other than amino-acyl groups"/>
    <property type="evidence" value="ECO:0007669"/>
    <property type="project" value="InterPro"/>
</dbReference>
<dbReference type="RefSeq" id="WP_004802913.1">
    <property type="nucleotide sequence ID" value="NZ_KB446648.1"/>
</dbReference>
<keyword evidence="1" id="KW-0808">Transferase</keyword>
<dbReference type="eggNOG" id="COG0456">
    <property type="taxonomic scope" value="Bacteria"/>
</dbReference>
<reference evidence="4 5" key="1">
    <citation type="submission" date="2013-02" db="EMBL/GenBank/DDBJ databases">
        <title>The Genome Sequence of Lactobacillus catenaformis F0143.</title>
        <authorList>
            <consortium name="The Broad Institute Genome Sequencing Platform"/>
            <person name="Earl A."/>
            <person name="Ward D."/>
            <person name="Feldgarden M."/>
            <person name="Gevers D."/>
            <person name="Izard J."/>
            <person name="Blanton J.M."/>
            <person name="Mathney J."/>
            <person name="Dewhirst F.E."/>
            <person name="Young S.K."/>
            <person name="Zeng Q."/>
            <person name="Gargeya S."/>
            <person name="Fitzgerald M."/>
            <person name="Haas B."/>
            <person name="Abouelleil A."/>
            <person name="Alvarado L."/>
            <person name="Arachchi H.M."/>
            <person name="Berlin A."/>
            <person name="Chapman S.B."/>
            <person name="Gearin G."/>
            <person name="Goldberg J."/>
            <person name="Griggs A."/>
            <person name="Gujja S."/>
            <person name="Hansen M."/>
            <person name="Heiman D."/>
            <person name="Howarth C."/>
            <person name="Larimer J."/>
            <person name="Lui A."/>
            <person name="MacDonald P.J.P."/>
            <person name="McCowen C."/>
            <person name="Montmayeur A."/>
            <person name="Murphy C."/>
            <person name="Neiman D."/>
            <person name="Pearson M."/>
            <person name="Priest M."/>
            <person name="Roberts A."/>
            <person name="Saif S."/>
            <person name="Shea T."/>
            <person name="Sisk P."/>
            <person name="Stolte C."/>
            <person name="Sykes S."/>
            <person name="Wortman J."/>
            <person name="Nusbaum C."/>
            <person name="Birren B."/>
        </authorList>
    </citation>
    <scope>NUCLEOTIDE SEQUENCE [LARGE SCALE GENOMIC DNA]</scope>
    <source>
        <strain evidence="4 5">OT 569</strain>
    </source>
</reference>